<dbReference type="EMBL" id="CAJVPU010000329">
    <property type="protein sequence ID" value="CAG8447130.1"/>
    <property type="molecule type" value="Genomic_DNA"/>
</dbReference>
<organism evidence="1 2">
    <name type="scientific">Dentiscutata heterogama</name>
    <dbReference type="NCBI Taxonomy" id="1316150"/>
    <lineage>
        <taxon>Eukaryota</taxon>
        <taxon>Fungi</taxon>
        <taxon>Fungi incertae sedis</taxon>
        <taxon>Mucoromycota</taxon>
        <taxon>Glomeromycotina</taxon>
        <taxon>Glomeromycetes</taxon>
        <taxon>Diversisporales</taxon>
        <taxon>Gigasporaceae</taxon>
        <taxon>Dentiscutata</taxon>
    </lineage>
</organism>
<evidence type="ECO:0000313" key="1">
    <source>
        <dbReference type="EMBL" id="CAG8447130.1"/>
    </source>
</evidence>
<reference evidence="1" key="1">
    <citation type="submission" date="2021-06" db="EMBL/GenBank/DDBJ databases">
        <authorList>
            <person name="Kallberg Y."/>
            <person name="Tangrot J."/>
            <person name="Rosling A."/>
        </authorList>
    </citation>
    <scope>NUCLEOTIDE SEQUENCE</scope>
    <source>
        <strain evidence="1">IL203A</strain>
    </source>
</reference>
<evidence type="ECO:0000313" key="2">
    <source>
        <dbReference type="Proteomes" id="UP000789702"/>
    </source>
</evidence>
<accession>A0ACA9K222</accession>
<keyword evidence="2" id="KW-1185">Reference proteome</keyword>
<gene>
    <name evidence="1" type="ORF">DHETER_LOCUS633</name>
</gene>
<protein>
    <submittedName>
        <fullName evidence="1">4595_t:CDS:1</fullName>
    </submittedName>
</protein>
<comment type="caution">
    <text evidence="1">The sequence shown here is derived from an EMBL/GenBank/DDBJ whole genome shotgun (WGS) entry which is preliminary data.</text>
</comment>
<sequence>MSYPGQQRQRRGFYVSRACTNCQQKHTKCSGNVICERCTLRNLECTFIDSGKKRGPKANCKLSEQVSAFNGPENEFEGTFMLSSTIPNSLRNHASTPSSPSGYPQTSDNIDKVTLYSNSYEEQNIRAFQGVGPFSYQACTDTEFVMQDNNIIDSTSINHNIIFLYEDLFFDNNYILSFHN</sequence>
<name>A0ACA9K222_9GLOM</name>
<dbReference type="Proteomes" id="UP000789702">
    <property type="component" value="Unassembled WGS sequence"/>
</dbReference>
<proteinExistence type="predicted"/>